<evidence type="ECO:0000313" key="3">
    <source>
        <dbReference type="Proteomes" id="UP000271241"/>
    </source>
</evidence>
<dbReference type="InterPro" id="IPR011990">
    <property type="entry name" value="TPR-like_helical_dom_sf"/>
</dbReference>
<evidence type="ECO:0000256" key="1">
    <source>
        <dbReference type="SAM" id="MobiDB-lite"/>
    </source>
</evidence>
<reference evidence="3" key="1">
    <citation type="journal article" date="2018" name="Nat. Microbiol.">
        <title>Leveraging single-cell genomics to expand the fungal tree of life.</title>
        <authorList>
            <person name="Ahrendt S.R."/>
            <person name="Quandt C.A."/>
            <person name="Ciobanu D."/>
            <person name="Clum A."/>
            <person name="Salamov A."/>
            <person name="Andreopoulos B."/>
            <person name="Cheng J.F."/>
            <person name="Woyke T."/>
            <person name="Pelin A."/>
            <person name="Henrissat B."/>
            <person name="Reynolds N.K."/>
            <person name="Benny G.L."/>
            <person name="Smith M.E."/>
            <person name="James T.Y."/>
            <person name="Grigoriev I.V."/>
        </authorList>
    </citation>
    <scope>NUCLEOTIDE SEQUENCE [LARGE SCALE GENOMIC DNA]</scope>
    <source>
        <strain evidence="3">RSA 1356</strain>
    </source>
</reference>
<feature type="compositionally biased region" description="Polar residues" evidence="1">
    <location>
        <begin position="244"/>
        <end position="259"/>
    </location>
</feature>
<accession>A0A4P9XTJ2</accession>
<evidence type="ECO:0000313" key="2">
    <source>
        <dbReference type="EMBL" id="RKP09498.1"/>
    </source>
</evidence>
<gene>
    <name evidence="2" type="ORF">THASP1DRAFT_14164</name>
</gene>
<dbReference type="InterPro" id="IPR015374">
    <property type="entry name" value="ChAPs"/>
</dbReference>
<name>A0A4P9XTJ2_9FUNG</name>
<protein>
    <submittedName>
        <fullName evidence="2">Chs5p-Arf1p-binding proteins-domain-containing protein</fullName>
    </submittedName>
</protein>
<feature type="non-terminal residue" evidence="2">
    <location>
        <position position="1"/>
    </location>
</feature>
<dbReference type="GO" id="GO:0006893">
    <property type="term" value="P:Golgi to plasma membrane transport"/>
    <property type="evidence" value="ECO:0007669"/>
    <property type="project" value="UniProtKB-ARBA"/>
</dbReference>
<dbReference type="AlphaFoldDB" id="A0A4P9XTJ2"/>
<dbReference type="OrthoDB" id="434695at2759"/>
<dbReference type="EMBL" id="KZ992510">
    <property type="protein sequence ID" value="RKP09498.1"/>
    <property type="molecule type" value="Genomic_DNA"/>
</dbReference>
<proteinExistence type="predicted"/>
<feature type="compositionally biased region" description="Basic and acidic residues" evidence="1">
    <location>
        <begin position="225"/>
        <end position="242"/>
    </location>
</feature>
<feature type="compositionally biased region" description="Low complexity" evidence="1">
    <location>
        <begin position="207"/>
        <end position="222"/>
    </location>
</feature>
<dbReference type="STRING" id="78915.A0A4P9XTJ2"/>
<sequence>DEEIRGVRVLHDALLKRPSSYALLHVQVDFLRSKGKFDIACQLAKRAVNCAPSEFVTWAKLTEIYIDIGDFKSALLTMNSCPMFTFTERDMPRAPAPARVHALIRSESLMGKDDEDNDQDLISDTSPRLQATQLRGTFSRVYGMLAQLAFKIGWEELLRCRSGAFVMEEEYRMVKRDEEDTVETGMVPPEGEEEKQTPIAKVPTPDAATTTTANTEAATTEAVCEEEKSAKEEKEEEKKEATPENGQTEEASQATSPPVSNIMRPKGTAEGPIPDGDSDASNEDDTSDANQFSVNGKNSRQFNAKRLCERWLDNLFMVLCALLQDLRAYTVWQAEMAHHRAQGIPYLRSAADWEALGDLALRLHHKASEAAKEAYIRGVRSKFSVGAWTHLLDLYTENGEALKALDAAVQLAIFHDSQYNEVSYPMPITHTLNRLVRAHGLSKVKNMLISMNLSMSVQLLMTRYLGYIKAFQVEGWDL</sequence>
<organism evidence="2 3">
    <name type="scientific">Thamnocephalis sphaerospora</name>
    <dbReference type="NCBI Taxonomy" id="78915"/>
    <lineage>
        <taxon>Eukaryota</taxon>
        <taxon>Fungi</taxon>
        <taxon>Fungi incertae sedis</taxon>
        <taxon>Zoopagomycota</taxon>
        <taxon>Zoopagomycotina</taxon>
        <taxon>Zoopagomycetes</taxon>
        <taxon>Zoopagales</taxon>
        <taxon>Sigmoideomycetaceae</taxon>
        <taxon>Thamnocephalis</taxon>
    </lineage>
</organism>
<dbReference type="Pfam" id="PF09295">
    <property type="entry name" value="ChAPs"/>
    <property type="match status" value="1"/>
</dbReference>
<dbReference type="Proteomes" id="UP000271241">
    <property type="component" value="Unassembled WGS sequence"/>
</dbReference>
<dbReference type="GO" id="GO:0034044">
    <property type="term" value="C:exomer complex"/>
    <property type="evidence" value="ECO:0007669"/>
    <property type="project" value="TreeGrafter"/>
</dbReference>
<dbReference type="Gene3D" id="1.25.40.10">
    <property type="entry name" value="Tetratricopeptide repeat domain"/>
    <property type="match status" value="2"/>
</dbReference>
<feature type="region of interest" description="Disordered" evidence="1">
    <location>
        <begin position="177"/>
        <end position="295"/>
    </location>
</feature>
<feature type="compositionally biased region" description="Acidic residues" evidence="1">
    <location>
        <begin position="276"/>
        <end position="287"/>
    </location>
</feature>
<dbReference type="PANTHER" id="PTHR31975">
    <property type="entry name" value="BUD SITE SELECTION PROTEIN 7-RELATED"/>
    <property type="match status" value="1"/>
</dbReference>
<dbReference type="PANTHER" id="PTHR31975:SF1">
    <property type="entry name" value="BUD SITE SELECTION PROTEIN 7-RELATED"/>
    <property type="match status" value="1"/>
</dbReference>
<keyword evidence="3" id="KW-1185">Reference proteome</keyword>